<name>R7UDK6_CAPTE</name>
<dbReference type="Proteomes" id="UP000014760">
    <property type="component" value="Unassembled WGS sequence"/>
</dbReference>
<evidence type="ECO:0000313" key="1">
    <source>
        <dbReference type="EMBL" id="ELU04064.1"/>
    </source>
</evidence>
<dbReference type="AlphaFoldDB" id="R7UDK6"/>
<reference evidence="3" key="1">
    <citation type="submission" date="2012-12" db="EMBL/GenBank/DDBJ databases">
        <authorList>
            <person name="Hellsten U."/>
            <person name="Grimwood J."/>
            <person name="Chapman J.A."/>
            <person name="Shapiro H."/>
            <person name="Aerts A."/>
            <person name="Otillar R.P."/>
            <person name="Terry A.Y."/>
            <person name="Boore J.L."/>
            <person name="Simakov O."/>
            <person name="Marletaz F."/>
            <person name="Cho S.-J."/>
            <person name="Edsinger-Gonzales E."/>
            <person name="Havlak P."/>
            <person name="Kuo D.-H."/>
            <person name="Larsson T."/>
            <person name="Lv J."/>
            <person name="Arendt D."/>
            <person name="Savage R."/>
            <person name="Osoegawa K."/>
            <person name="de Jong P."/>
            <person name="Lindberg D.R."/>
            <person name="Seaver E.C."/>
            <person name="Weisblat D.A."/>
            <person name="Putnam N.H."/>
            <person name="Grigoriev I.V."/>
            <person name="Rokhsar D.S."/>
        </authorList>
    </citation>
    <scope>NUCLEOTIDE SEQUENCE</scope>
    <source>
        <strain evidence="3">I ESC-2004</strain>
    </source>
</reference>
<gene>
    <name evidence="1" type="ORF">CAPTEDRAFT_206667</name>
</gene>
<keyword evidence="3" id="KW-1185">Reference proteome</keyword>
<protein>
    <submittedName>
        <fullName evidence="1 2">Uncharacterized protein</fullName>
    </submittedName>
</protein>
<dbReference type="EMBL" id="KB302616">
    <property type="protein sequence ID" value="ELU04064.1"/>
    <property type="molecule type" value="Genomic_DNA"/>
</dbReference>
<accession>R7UDK6</accession>
<reference evidence="2" key="3">
    <citation type="submission" date="2015-06" db="UniProtKB">
        <authorList>
            <consortium name="EnsemblMetazoa"/>
        </authorList>
    </citation>
    <scope>IDENTIFICATION</scope>
</reference>
<evidence type="ECO:0000313" key="3">
    <source>
        <dbReference type="Proteomes" id="UP000014760"/>
    </source>
</evidence>
<dbReference type="EnsemblMetazoa" id="CapteT206667">
    <property type="protein sequence ID" value="CapteP206667"/>
    <property type="gene ID" value="CapteG206667"/>
</dbReference>
<evidence type="ECO:0000313" key="2">
    <source>
        <dbReference type="EnsemblMetazoa" id="CapteP206667"/>
    </source>
</evidence>
<sequence>MATLRASHFALALRTASNDKGSPFCCARDIGPRASYVISRNHTPNKQNYLVCSQFEGELAPLGHATFPEERLIYSLQSDERKSNKEKYAIDDPIGQSAFAGASSGSPVGILVYEAGSWNAV</sequence>
<organism evidence="1">
    <name type="scientific">Capitella teleta</name>
    <name type="common">Polychaete worm</name>
    <dbReference type="NCBI Taxonomy" id="283909"/>
    <lineage>
        <taxon>Eukaryota</taxon>
        <taxon>Metazoa</taxon>
        <taxon>Spiralia</taxon>
        <taxon>Lophotrochozoa</taxon>
        <taxon>Annelida</taxon>
        <taxon>Polychaeta</taxon>
        <taxon>Sedentaria</taxon>
        <taxon>Scolecida</taxon>
        <taxon>Capitellidae</taxon>
        <taxon>Capitella</taxon>
    </lineage>
</organism>
<dbReference type="EMBL" id="AMQN01008256">
    <property type="status" value="NOT_ANNOTATED_CDS"/>
    <property type="molecule type" value="Genomic_DNA"/>
</dbReference>
<dbReference type="HOGENOM" id="CLU_2040271_0_0_1"/>
<reference evidence="1 3" key="2">
    <citation type="journal article" date="2013" name="Nature">
        <title>Insights into bilaterian evolution from three spiralian genomes.</title>
        <authorList>
            <person name="Simakov O."/>
            <person name="Marletaz F."/>
            <person name="Cho S.J."/>
            <person name="Edsinger-Gonzales E."/>
            <person name="Havlak P."/>
            <person name="Hellsten U."/>
            <person name="Kuo D.H."/>
            <person name="Larsson T."/>
            <person name="Lv J."/>
            <person name="Arendt D."/>
            <person name="Savage R."/>
            <person name="Osoegawa K."/>
            <person name="de Jong P."/>
            <person name="Grimwood J."/>
            <person name="Chapman J.A."/>
            <person name="Shapiro H."/>
            <person name="Aerts A."/>
            <person name="Otillar R.P."/>
            <person name="Terry A.Y."/>
            <person name="Boore J.L."/>
            <person name="Grigoriev I.V."/>
            <person name="Lindberg D.R."/>
            <person name="Seaver E.C."/>
            <person name="Weisblat D.A."/>
            <person name="Putnam N.H."/>
            <person name="Rokhsar D.S."/>
        </authorList>
    </citation>
    <scope>NUCLEOTIDE SEQUENCE</scope>
    <source>
        <strain evidence="1 3">I ESC-2004</strain>
    </source>
</reference>
<proteinExistence type="predicted"/>